<feature type="transmembrane region" description="Helical" evidence="1">
    <location>
        <begin position="152"/>
        <end position="170"/>
    </location>
</feature>
<keyword evidence="3" id="KW-1185">Reference proteome</keyword>
<sequence>MKGRQWRAFGSSSRIASPSSLGNGCGPNLYDWTRTGETESHQSHLVPPKWDESYWVLLSATSATITILVPKSDSSAKVPSTDCGPVHRHHFFNAKSVSVAATNKCSGPCSPGYIHGGSFWASVANLGCIGSGTRLREGATVWTTPRLKDSGLSGIMIKTPIPLILLWYILLGNRVI</sequence>
<proteinExistence type="predicted"/>
<name>A0A2H3C525_9AGAR</name>
<reference evidence="3" key="1">
    <citation type="journal article" date="2017" name="Nat. Ecol. Evol.">
        <title>Genome expansion and lineage-specific genetic innovations in the forest pathogenic fungi Armillaria.</title>
        <authorList>
            <person name="Sipos G."/>
            <person name="Prasanna A.N."/>
            <person name="Walter M.C."/>
            <person name="O'Connor E."/>
            <person name="Balint B."/>
            <person name="Krizsan K."/>
            <person name="Kiss B."/>
            <person name="Hess J."/>
            <person name="Varga T."/>
            <person name="Slot J."/>
            <person name="Riley R."/>
            <person name="Boka B."/>
            <person name="Rigling D."/>
            <person name="Barry K."/>
            <person name="Lee J."/>
            <person name="Mihaltcheva S."/>
            <person name="LaButti K."/>
            <person name="Lipzen A."/>
            <person name="Waldron R."/>
            <person name="Moloney N.M."/>
            <person name="Sperisen C."/>
            <person name="Kredics L."/>
            <person name="Vagvoelgyi C."/>
            <person name="Patrignani A."/>
            <person name="Fitzpatrick D."/>
            <person name="Nagy I."/>
            <person name="Doyle S."/>
            <person name="Anderson J.B."/>
            <person name="Grigoriev I.V."/>
            <person name="Gueldener U."/>
            <person name="Muensterkoetter M."/>
            <person name="Nagy L.G."/>
        </authorList>
    </citation>
    <scope>NUCLEOTIDE SEQUENCE [LARGE SCALE GENOMIC DNA]</scope>
    <source>
        <strain evidence="3">28-4</strain>
    </source>
</reference>
<dbReference type="Proteomes" id="UP000218334">
    <property type="component" value="Unassembled WGS sequence"/>
</dbReference>
<organism evidence="2 3">
    <name type="scientific">Armillaria solidipes</name>
    <dbReference type="NCBI Taxonomy" id="1076256"/>
    <lineage>
        <taxon>Eukaryota</taxon>
        <taxon>Fungi</taxon>
        <taxon>Dikarya</taxon>
        <taxon>Basidiomycota</taxon>
        <taxon>Agaricomycotina</taxon>
        <taxon>Agaricomycetes</taxon>
        <taxon>Agaricomycetidae</taxon>
        <taxon>Agaricales</taxon>
        <taxon>Marasmiineae</taxon>
        <taxon>Physalacriaceae</taxon>
        <taxon>Armillaria</taxon>
    </lineage>
</organism>
<protein>
    <submittedName>
        <fullName evidence="2">Uncharacterized protein</fullName>
    </submittedName>
</protein>
<dbReference type="EMBL" id="KZ293419">
    <property type="protein sequence ID" value="PBK74332.1"/>
    <property type="molecule type" value="Genomic_DNA"/>
</dbReference>
<evidence type="ECO:0000256" key="1">
    <source>
        <dbReference type="SAM" id="Phobius"/>
    </source>
</evidence>
<gene>
    <name evidence="2" type="ORF">ARMSODRAFT_584766</name>
</gene>
<evidence type="ECO:0000313" key="2">
    <source>
        <dbReference type="EMBL" id="PBK74332.1"/>
    </source>
</evidence>
<keyword evidence="1" id="KW-0472">Membrane</keyword>
<keyword evidence="1" id="KW-1133">Transmembrane helix</keyword>
<accession>A0A2H3C525</accession>
<dbReference type="AlphaFoldDB" id="A0A2H3C525"/>
<keyword evidence="1" id="KW-0812">Transmembrane</keyword>
<evidence type="ECO:0000313" key="3">
    <source>
        <dbReference type="Proteomes" id="UP000218334"/>
    </source>
</evidence>